<gene>
    <name evidence="2" type="ORF">F511_40561</name>
</gene>
<sequence>MAGRRRGRRSTIEGEGETEENNPVLASMAQLLERLVDQTNPGNYQPIGRIVGHEDPQQRFRRQGPQEFLRSTDPLIVEGWIKSLEVILDYLHLTDQERPRCAIYMLRGDAMIWWEGAKFIVYLEIVRTGVLNTAKTRKTRKLKSG</sequence>
<keyword evidence="3" id="KW-1185">Reference proteome</keyword>
<feature type="region of interest" description="Disordered" evidence="1">
    <location>
        <begin position="1"/>
        <end position="23"/>
    </location>
</feature>
<name>A0A2Z7DD13_9LAMI</name>
<dbReference type="AlphaFoldDB" id="A0A2Z7DD13"/>
<reference evidence="2 3" key="1">
    <citation type="journal article" date="2015" name="Proc. Natl. Acad. Sci. U.S.A.">
        <title>The resurrection genome of Boea hygrometrica: A blueprint for survival of dehydration.</title>
        <authorList>
            <person name="Xiao L."/>
            <person name="Yang G."/>
            <person name="Zhang L."/>
            <person name="Yang X."/>
            <person name="Zhao S."/>
            <person name="Ji Z."/>
            <person name="Zhou Q."/>
            <person name="Hu M."/>
            <person name="Wang Y."/>
            <person name="Chen M."/>
            <person name="Xu Y."/>
            <person name="Jin H."/>
            <person name="Xiao X."/>
            <person name="Hu G."/>
            <person name="Bao F."/>
            <person name="Hu Y."/>
            <person name="Wan P."/>
            <person name="Li L."/>
            <person name="Deng X."/>
            <person name="Kuang T."/>
            <person name="Xiang C."/>
            <person name="Zhu J.K."/>
            <person name="Oliver M.J."/>
            <person name="He Y."/>
        </authorList>
    </citation>
    <scope>NUCLEOTIDE SEQUENCE [LARGE SCALE GENOMIC DNA]</scope>
    <source>
        <strain evidence="3">cv. XS01</strain>
    </source>
</reference>
<protein>
    <submittedName>
        <fullName evidence="2">Uncharacterized protein</fullName>
    </submittedName>
</protein>
<dbReference type="EMBL" id="KQ987400">
    <property type="protein sequence ID" value="KZV57204.1"/>
    <property type="molecule type" value="Genomic_DNA"/>
</dbReference>
<accession>A0A2Z7DD13</accession>
<proteinExistence type="predicted"/>
<organism evidence="2 3">
    <name type="scientific">Dorcoceras hygrometricum</name>
    <dbReference type="NCBI Taxonomy" id="472368"/>
    <lineage>
        <taxon>Eukaryota</taxon>
        <taxon>Viridiplantae</taxon>
        <taxon>Streptophyta</taxon>
        <taxon>Embryophyta</taxon>
        <taxon>Tracheophyta</taxon>
        <taxon>Spermatophyta</taxon>
        <taxon>Magnoliopsida</taxon>
        <taxon>eudicotyledons</taxon>
        <taxon>Gunneridae</taxon>
        <taxon>Pentapetalae</taxon>
        <taxon>asterids</taxon>
        <taxon>lamiids</taxon>
        <taxon>Lamiales</taxon>
        <taxon>Gesneriaceae</taxon>
        <taxon>Didymocarpoideae</taxon>
        <taxon>Trichosporeae</taxon>
        <taxon>Loxocarpinae</taxon>
        <taxon>Dorcoceras</taxon>
    </lineage>
</organism>
<evidence type="ECO:0000313" key="3">
    <source>
        <dbReference type="Proteomes" id="UP000250235"/>
    </source>
</evidence>
<evidence type="ECO:0000313" key="2">
    <source>
        <dbReference type="EMBL" id="KZV57204.1"/>
    </source>
</evidence>
<evidence type="ECO:0000256" key="1">
    <source>
        <dbReference type="SAM" id="MobiDB-lite"/>
    </source>
</evidence>
<dbReference type="Proteomes" id="UP000250235">
    <property type="component" value="Unassembled WGS sequence"/>
</dbReference>
<dbReference type="OrthoDB" id="2290219at2759"/>